<sequence length="116" mass="13100">MRPADKSQEWKKSVSTLKVDGRRLSCTDRSRSSSHIVSAYNVTKVFEFLMTASRASDLETKAASDKKEKRRPLSDKDRSVGLNYSISITNRIINHAGPRVLMDSGLRGVKRLSIFR</sequence>
<dbReference type="EMBL" id="JAHRIN010035935">
    <property type="protein sequence ID" value="MEQ2204269.1"/>
    <property type="molecule type" value="Genomic_DNA"/>
</dbReference>
<name>A0ABV0R8E2_9TELE</name>
<gene>
    <name evidence="1" type="ORF">XENOCAPTIV_010690</name>
</gene>
<organism evidence="1 2">
    <name type="scientific">Xenoophorus captivus</name>
    <dbReference type="NCBI Taxonomy" id="1517983"/>
    <lineage>
        <taxon>Eukaryota</taxon>
        <taxon>Metazoa</taxon>
        <taxon>Chordata</taxon>
        <taxon>Craniata</taxon>
        <taxon>Vertebrata</taxon>
        <taxon>Euteleostomi</taxon>
        <taxon>Actinopterygii</taxon>
        <taxon>Neopterygii</taxon>
        <taxon>Teleostei</taxon>
        <taxon>Neoteleostei</taxon>
        <taxon>Acanthomorphata</taxon>
        <taxon>Ovalentaria</taxon>
        <taxon>Atherinomorphae</taxon>
        <taxon>Cyprinodontiformes</taxon>
        <taxon>Goodeidae</taxon>
        <taxon>Xenoophorus</taxon>
    </lineage>
</organism>
<protein>
    <submittedName>
        <fullName evidence="1">Uncharacterized protein</fullName>
    </submittedName>
</protein>
<dbReference type="Proteomes" id="UP001434883">
    <property type="component" value="Unassembled WGS sequence"/>
</dbReference>
<proteinExistence type="predicted"/>
<reference evidence="1 2" key="1">
    <citation type="submission" date="2021-06" db="EMBL/GenBank/DDBJ databases">
        <authorList>
            <person name="Palmer J.M."/>
        </authorList>
    </citation>
    <scope>NUCLEOTIDE SEQUENCE [LARGE SCALE GENOMIC DNA]</scope>
    <source>
        <strain evidence="1 2">XC_2019</strain>
        <tissue evidence="1">Muscle</tissue>
    </source>
</reference>
<evidence type="ECO:0000313" key="2">
    <source>
        <dbReference type="Proteomes" id="UP001434883"/>
    </source>
</evidence>
<comment type="caution">
    <text evidence="1">The sequence shown here is derived from an EMBL/GenBank/DDBJ whole genome shotgun (WGS) entry which is preliminary data.</text>
</comment>
<keyword evidence="2" id="KW-1185">Reference proteome</keyword>
<accession>A0ABV0R8E2</accession>
<evidence type="ECO:0000313" key="1">
    <source>
        <dbReference type="EMBL" id="MEQ2204269.1"/>
    </source>
</evidence>